<evidence type="ECO:0000313" key="2">
    <source>
        <dbReference type="EMBL" id="URD91911.1"/>
    </source>
</evidence>
<feature type="compositionally biased region" description="Polar residues" evidence="1">
    <location>
        <begin position="29"/>
        <end position="38"/>
    </location>
</feature>
<dbReference type="AlphaFoldDB" id="A0A9E7FCM7"/>
<name>A0A9E7FCM7_9LILI</name>
<dbReference type="Proteomes" id="UP001055439">
    <property type="component" value="Chromosome 3"/>
</dbReference>
<feature type="region of interest" description="Disordered" evidence="1">
    <location>
        <begin position="1"/>
        <end position="38"/>
    </location>
</feature>
<organism evidence="2 3">
    <name type="scientific">Musa troglodytarum</name>
    <name type="common">fe'i banana</name>
    <dbReference type="NCBI Taxonomy" id="320322"/>
    <lineage>
        <taxon>Eukaryota</taxon>
        <taxon>Viridiplantae</taxon>
        <taxon>Streptophyta</taxon>
        <taxon>Embryophyta</taxon>
        <taxon>Tracheophyta</taxon>
        <taxon>Spermatophyta</taxon>
        <taxon>Magnoliopsida</taxon>
        <taxon>Liliopsida</taxon>
        <taxon>Zingiberales</taxon>
        <taxon>Musaceae</taxon>
        <taxon>Musa</taxon>
    </lineage>
</organism>
<gene>
    <name evidence="2" type="ORF">MUK42_34871</name>
</gene>
<dbReference type="EMBL" id="CP097505">
    <property type="protein sequence ID" value="URD91911.1"/>
    <property type="molecule type" value="Genomic_DNA"/>
</dbReference>
<keyword evidence="3" id="KW-1185">Reference proteome</keyword>
<evidence type="ECO:0000256" key="1">
    <source>
        <dbReference type="SAM" id="MobiDB-lite"/>
    </source>
</evidence>
<feature type="compositionally biased region" description="Basic and acidic residues" evidence="1">
    <location>
        <begin position="1"/>
        <end position="18"/>
    </location>
</feature>
<reference evidence="2" key="1">
    <citation type="submission" date="2022-05" db="EMBL/GenBank/DDBJ databases">
        <title>The Musa troglodytarum L. genome provides insights into the mechanism of non-climacteric behaviour and enrichment of carotenoids.</title>
        <authorList>
            <person name="Wang J."/>
        </authorList>
    </citation>
    <scope>NUCLEOTIDE SEQUENCE</scope>
    <source>
        <tissue evidence="2">Leaf</tissue>
    </source>
</reference>
<dbReference type="OrthoDB" id="10431756at2759"/>
<proteinExistence type="predicted"/>
<accession>A0A9E7FCM7</accession>
<protein>
    <submittedName>
        <fullName evidence="2">Uncharacterized protein</fullName>
    </submittedName>
</protein>
<evidence type="ECO:0000313" key="3">
    <source>
        <dbReference type="Proteomes" id="UP001055439"/>
    </source>
</evidence>
<sequence>MGFFHEREKGGKDEGQRGEEEEECKGRNRFNSGSRSQEISWKATELRLRQVRPKQNHKELASLAASPDIPCLVLHVAISFPRRRHWRPTAALFLPLLEARFQAPIDHFFLFLRAIVSLRGQSPRPLQ</sequence>